<sequence>MLTAMGPRKKQRRAAATHRARAGASSHHTDRSSQWPDDRPVDAPSDRTSGRPGERRAPGVTADGRYDPRAVLDDLVASGIRCVRRAMLPDDRPLGSVILAIRDVGRDDLIDDVLVRHLVPLVAPLWERGWSPVDLVHAAGHRFDAAIGGLVASAVLADPTLDSADRPAVWTDQIQQLRRRRGRSRGDIGFEQLEHRFQVVAFLLQLPKVVPVVVPPSQWRAAAAAGPVRTRRSDEQVDPRMLERVRALLAKAESTTFDAEAEALVAKAQELMAKYAIDVAMVAAASAGTRSLAAGVEARRLHLDDPYALQKAQLLGAVAAVNGGHVVWHEGWGFATVIGFPVELELTELTFTSLLVQMTRAMADAGASGGHTRSASFRRAFVLSYAQRVGERLEAARRRAHEAADQQYGAALVPVQEARRAAVQERADEWFPNARAMRSRSVDAGGWHAGRAAADLADLEPGLGEIR</sequence>
<feature type="domain" description="DUF2786" evidence="2">
    <location>
        <begin position="240"/>
        <end position="278"/>
    </location>
</feature>
<feature type="compositionally biased region" description="Basic and acidic residues" evidence="1">
    <location>
        <begin position="27"/>
        <end position="57"/>
    </location>
</feature>
<evidence type="ECO:0000313" key="3">
    <source>
        <dbReference type="EMBL" id="CAB4567998.1"/>
    </source>
</evidence>
<protein>
    <submittedName>
        <fullName evidence="3">Unannotated protein</fullName>
    </submittedName>
</protein>
<dbReference type="AlphaFoldDB" id="A0A6J6E3H0"/>
<evidence type="ECO:0000259" key="2">
    <source>
        <dbReference type="Pfam" id="PF10979"/>
    </source>
</evidence>
<name>A0A6J6E3H0_9ZZZZ</name>
<proteinExistence type="predicted"/>
<dbReference type="Pfam" id="PF10979">
    <property type="entry name" value="DUF2786"/>
    <property type="match status" value="1"/>
</dbReference>
<feature type="compositionally biased region" description="Basic residues" evidence="1">
    <location>
        <begin position="7"/>
        <end position="21"/>
    </location>
</feature>
<feature type="region of interest" description="Disordered" evidence="1">
    <location>
        <begin position="1"/>
        <end position="65"/>
    </location>
</feature>
<organism evidence="3">
    <name type="scientific">freshwater metagenome</name>
    <dbReference type="NCBI Taxonomy" id="449393"/>
    <lineage>
        <taxon>unclassified sequences</taxon>
        <taxon>metagenomes</taxon>
        <taxon>ecological metagenomes</taxon>
    </lineage>
</organism>
<gene>
    <name evidence="3" type="ORF">UFOPK1493_02210</name>
</gene>
<dbReference type="EMBL" id="CAEZSR010000083">
    <property type="protein sequence ID" value="CAB4567998.1"/>
    <property type="molecule type" value="Genomic_DNA"/>
</dbReference>
<reference evidence="3" key="1">
    <citation type="submission" date="2020-05" db="EMBL/GenBank/DDBJ databases">
        <authorList>
            <person name="Chiriac C."/>
            <person name="Salcher M."/>
            <person name="Ghai R."/>
            <person name="Kavagutti S V."/>
        </authorList>
    </citation>
    <scope>NUCLEOTIDE SEQUENCE</scope>
</reference>
<evidence type="ECO:0000256" key="1">
    <source>
        <dbReference type="SAM" id="MobiDB-lite"/>
    </source>
</evidence>
<accession>A0A6J6E3H0</accession>
<dbReference type="InterPro" id="IPR024498">
    <property type="entry name" value="DUF2786"/>
</dbReference>